<feature type="region of interest" description="Disordered" evidence="1">
    <location>
        <begin position="69"/>
        <end position="103"/>
    </location>
</feature>
<evidence type="ECO:0000256" key="1">
    <source>
        <dbReference type="SAM" id="MobiDB-lite"/>
    </source>
</evidence>
<dbReference type="AlphaFoldDB" id="A0A699V181"/>
<feature type="non-terminal residue" evidence="2">
    <location>
        <position position="103"/>
    </location>
</feature>
<evidence type="ECO:0000313" key="2">
    <source>
        <dbReference type="EMBL" id="GFD29015.1"/>
    </source>
</evidence>
<comment type="caution">
    <text evidence="2">The sequence shown here is derived from an EMBL/GenBank/DDBJ whole genome shotgun (WGS) entry which is preliminary data.</text>
</comment>
<gene>
    <name evidence="2" type="ORF">Tci_900984</name>
</gene>
<accession>A0A699V181</accession>
<reference evidence="2" key="1">
    <citation type="journal article" date="2019" name="Sci. Rep.">
        <title>Draft genome of Tanacetum cinerariifolium, the natural source of mosquito coil.</title>
        <authorList>
            <person name="Yamashiro T."/>
            <person name="Shiraishi A."/>
            <person name="Satake H."/>
            <person name="Nakayama K."/>
        </authorList>
    </citation>
    <scope>NUCLEOTIDE SEQUENCE</scope>
</reference>
<name>A0A699V181_TANCI</name>
<proteinExistence type="predicted"/>
<protein>
    <submittedName>
        <fullName evidence="2">Uncharacterized protein</fullName>
    </submittedName>
</protein>
<feature type="non-terminal residue" evidence="2">
    <location>
        <position position="1"/>
    </location>
</feature>
<sequence>SNEFNVKVCDFLATHPALLQKFLESFLCLVGKSRYYELDDNVYLVFLADDDEDEGVSIVVDEEVEATAAEKPKVQKKRIKANGASGSNHPSKKLREDHGTSSD</sequence>
<feature type="compositionally biased region" description="Basic and acidic residues" evidence="1">
    <location>
        <begin position="93"/>
        <end position="103"/>
    </location>
</feature>
<organism evidence="2">
    <name type="scientific">Tanacetum cinerariifolium</name>
    <name type="common">Dalmatian daisy</name>
    <name type="synonym">Chrysanthemum cinerariifolium</name>
    <dbReference type="NCBI Taxonomy" id="118510"/>
    <lineage>
        <taxon>Eukaryota</taxon>
        <taxon>Viridiplantae</taxon>
        <taxon>Streptophyta</taxon>
        <taxon>Embryophyta</taxon>
        <taxon>Tracheophyta</taxon>
        <taxon>Spermatophyta</taxon>
        <taxon>Magnoliopsida</taxon>
        <taxon>eudicotyledons</taxon>
        <taxon>Gunneridae</taxon>
        <taxon>Pentapetalae</taxon>
        <taxon>asterids</taxon>
        <taxon>campanulids</taxon>
        <taxon>Asterales</taxon>
        <taxon>Asteraceae</taxon>
        <taxon>Asteroideae</taxon>
        <taxon>Anthemideae</taxon>
        <taxon>Anthemidinae</taxon>
        <taxon>Tanacetum</taxon>
    </lineage>
</organism>
<dbReference type="EMBL" id="BKCJ011390892">
    <property type="protein sequence ID" value="GFD29015.1"/>
    <property type="molecule type" value="Genomic_DNA"/>
</dbReference>